<dbReference type="AlphaFoldDB" id="A0A382M6T5"/>
<gene>
    <name evidence="1" type="ORF">METZ01_LOCUS296251</name>
</gene>
<accession>A0A382M6T5</accession>
<evidence type="ECO:0000313" key="1">
    <source>
        <dbReference type="EMBL" id="SVC43397.1"/>
    </source>
</evidence>
<name>A0A382M6T5_9ZZZZ</name>
<dbReference type="Pfam" id="PF08811">
    <property type="entry name" value="DUF1800"/>
    <property type="match status" value="1"/>
</dbReference>
<protein>
    <recommendedName>
        <fullName evidence="2">DUF1800 domain-containing protein</fullName>
    </recommendedName>
</protein>
<reference evidence="1" key="1">
    <citation type="submission" date="2018-05" db="EMBL/GenBank/DDBJ databases">
        <authorList>
            <person name="Lanie J.A."/>
            <person name="Ng W.-L."/>
            <person name="Kazmierczak K.M."/>
            <person name="Andrzejewski T.M."/>
            <person name="Davidsen T.M."/>
            <person name="Wayne K.J."/>
            <person name="Tettelin H."/>
            <person name="Glass J.I."/>
            <person name="Rusch D."/>
            <person name="Podicherti R."/>
            <person name="Tsui H.-C.T."/>
            <person name="Winkler M.E."/>
        </authorList>
    </citation>
    <scope>NUCLEOTIDE SEQUENCE</scope>
</reference>
<dbReference type="InterPro" id="IPR014917">
    <property type="entry name" value="DUF1800"/>
</dbReference>
<organism evidence="1">
    <name type="scientific">marine metagenome</name>
    <dbReference type="NCBI Taxonomy" id="408172"/>
    <lineage>
        <taxon>unclassified sequences</taxon>
        <taxon>metagenomes</taxon>
        <taxon>ecological metagenomes</taxon>
    </lineage>
</organism>
<feature type="non-terminal residue" evidence="1">
    <location>
        <position position="1"/>
    </location>
</feature>
<dbReference type="EMBL" id="UINC01090988">
    <property type="protein sequence ID" value="SVC43397.1"/>
    <property type="molecule type" value="Genomic_DNA"/>
</dbReference>
<feature type="non-terminal residue" evidence="1">
    <location>
        <position position="390"/>
    </location>
</feature>
<evidence type="ECO:0008006" key="2">
    <source>
        <dbReference type="Google" id="ProtNLM"/>
    </source>
</evidence>
<sequence>EKEALLERMERDTRRVRQQVRRSQIQKITELRGWWVRRMATTSRPLQEKLTLFWHGHFATSAQKVRDPYFMWLQNDTFRSNALGDWQTMLEDVTKDPAMLFWLDQAQSNRRKPNENYAREVMELFALGEGNYTERDILEAARGLTGLTIDRAKQEPVYRSFMHDPGTKTLLGKTGKHNPKDVIEIIANHPKSAPFIVTKLWSFFANENVKPEVVKALTDEFRKSGGNFRSLLRTMFRCEEFYAKDNLRTQIKSPVQWLIGSARMLEVEVPPGEVAGRMLASLGQDLFAPPNVKGWDGGTAWISTNTLMSRYNLAGFLVSGKADANGLVPQRFPENARMMMQNRMDQMIRTIKALEVEKLVDRKDLGNHERLVATLEKRLLQDTLKEQQRG</sequence>
<proteinExistence type="predicted"/>